<evidence type="ECO:0000256" key="5">
    <source>
        <dbReference type="ARBA" id="ARBA00023136"/>
    </source>
</evidence>
<evidence type="ECO:0000256" key="2">
    <source>
        <dbReference type="ARBA" id="ARBA00022475"/>
    </source>
</evidence>
<dbReference type="InterPro" id="IPR050833">
    <property type="entry name" value="Poly_Biosynth_Transport"/>
</dbReference>
<keyword evidence="4 6" id="KW-1133">Transmembrane helix</keyword>
<comment type="caution">
    <text evidence="7">The sequence shown here is derived from an EMBL/GenBank/DDBJ whole genome shotgun (WGS) entry which is preliminary data.</text>
</comment>
<reference evidence="7" key="2">
    <citation type="journal article" date="2021" name="Microbiome">
        <title>Successional dynamics and alternative stable states in a saline activated sludge microbial community over 9 years.</title>
        <authorList>
            <person name="Wang Y."/>
            <person name="Ye J."/>
            <person name="Ju F."/>
            <person name="Liu L."/>
            <person name="Boyd J.A."/>
            <person name="Deng Y."/>
            <person name="Parks D.H."/>
            <person name="Jiang X."/>
            <person name="Yin X."/>
            <person name="Woodcroft B.J."/>
            <person name="Tyson G.W."/>
            <person name="Hugenholtz P."/>
            <person name="Polz M.F."/>
            <person name="Zhang T."/>
        </authorList>
    </citation>
    <scope>NUCLEOTIDE SEQUENCE</scope>
    <source>
        <strain evidence="7">HKST-UBA02</strain>
    </source>
</reference>
<feature type="transmembrane region" description="Helical" evidence="6">
    <location>
        <begin position="299"/>
        <end position="320"/>
    </location>
</feature>
<gene>
    <name evidence="7" type="ORF">KDA27_00290</name>
</gene>
<feature type="transmembrane region" description="Helical" evidence="6">
    <location>
        <begin position="426"/>
        <end position="443"/>
    </location>
</feature>
<accession>A0A956N7S9</accession>
<dbReference type="Proteomes" id="UP000739538">
    <property type="component" value="Unassembled WGS sequence"/>
</dbReference>
<dbReference type="GO" id="GO:0005886">
    <property type="term" value="C:plasma membrane"/>
    <property type="evidence" value="ECO:0007669"/>
    <property type="project" value="UniProtKB-SubCell"/>
</dbReference>
<protein>
    <submittedName>
        <fullName evidence="7">Lipopolysaccharide biosynthesis protein</fullName>
    </submittedName>
</protein>
<feature type="transmembrane region" description="Helical" evidence="6">
    <location>
        <begin position="266"/>
        <end position="287"/>
    </location>
</feature>
<dbReference type="Pfam" id="PF01943">
    <property type="entry name" value="Polysacc_synt"/>
    <property type="match status" value="1"/>
</dbReference>
<feature type="transmembrane region" description="Helical" evidence="6">
    <location>
        <begin position="154"/>
        <end position="174"/>
    </location>
</feature>
<evidence type="ECO:0000256" key="4">
    <source>
        <dbReference type="ARBA" id="ARBA00022989"/>
    </source>
</evidence>
<feature type="transmembrane region" description="Helical" evidence="6">
    <location>
        <begin position="91"/>
        <end position="112"/>
    </location>
</feature>
<feature type="transmembrane region" description="Helical" evidence="6">
    <location>
        <begin position="47"/>
        <end position="70"/>
    </location>
</feature>
<organism evidence="7 8">
    <name type="scientific">Eiseniibacteriota bacterium</name>
    <dbReference type="NCBI Taxonomy" id="2212470"/>
    <lineage>
        <taxon>Bacteria</taxon>
        <taxon>Candidatus Eiseniibacteriota</taxon>
    </lineage>
</organism>
<feature type="transmembrane region" description="Helical" evidence="6">
    <location>
        <begin position="223"/>
        <end position="246"/>
    </location>
</feature>
<name>A0A956N7S9_UNCEI</name>
<feature type="transmembrane region" description="Helical" evidence="6">
    <location>
        <begin position="340"/>
        <end position="357"/>
    </location>
</feature>
<feature type="transmembrane region" description="Helical" evidence="6">
    <location>
        <begin position="180"/>
        <end position="202"/>
    </location>
</feature>
<proteinExistence type="predicted"/>
<dbReference type="InterPro" id="IPR002797">
    <property type="entry name" value="Polysacc_synth"/>
</dbReference>
<evidence type="ECO:0000256" key="3">
    <source>
        <dbReference type="ARBA" id="ARBA00022692"/>
    </source>
</evidence>
<keyword evidence="3 6" id="KW-0812">Transmembrane</keyword>
<feature type="transmembrane region" description="Helical" evidence="6">
    <location>
        <begin position="394"/>
        <end position="414"/>
    </location>
</feature>
<dbReference type="AlphaFoldDB" id="A0A956N7S9"/>
<comment type="subcellular location">
    <subcellularLocation>
        <location evidence="1">Cell membrane</location>
        <topology evidence="1">Multi-pass membrane protein</topology>
    </subcellularLocation>
</comment>
<evidence type="ECO:0000313" key="8">
    <source>
        <dbReference type="Proteomes" id="UP000739538"/>
    </source>
</evidence>
<feature type="transmembrane region" description="Helical" evidence="6">
    <location>
        <begin position="15"/>
        <end position="35"/>
    </location>
</feature>
<keyword evidence="5 6" id="KW-0472">Membrane</keyword>
<evidence type="ECO:0000256" key="1">
    <source>
        <dbReference type="ARBA" id="ARBA00004651"/>
    </source>
</evidence>
<dbReference type="PANTHER" id="PTHR30250">
    <property type="entry name" value="PST FAMILY PREDICTED COLANIC ACID TRANSPORTER"/>
    <property type="match status" value="1"/>
</dbReference>
<evidence type="ECO:0000313" key="7">
    <source>
        <dbReference type="EMBL" id="MCA9754209.1"/>
    </source>
</evidence>
<dbReference type="EMBL" id="JAGQHS010000001">
    <property type="protein sequence ID" value="MCA9754209.1"/>
    <property type="molecule type" value="Genomic_DNA"/>
</dbReference>
<sequence length="489" mass="53498">MNLSQLLTRVVKHSAVYGMADFIGKAVGFLLIPLYTRKLSPEAFGQLQILLLFQTFGVMTFGIGQIGTVLRYHPKARDDAERSQLIRGSTVIVATSSATFLALGLLVAEPLSVRFLGGPDLTNVIRLFLVGIVARVISDLPLTLLRIEERSARYGAGTLLRLLLSLFLVVYFVVVREMGVLGVILGDVIASLTLFVTLLPVFRRHWGTGSGQHPEFGVRSFLSFGWPYMVVNLGAFGLIAIDRLFLAGRGDIVEAGIYSLGGKLASLVNILVLSPFTLVWGPLSFRLAEEDDPVEAQRIFSRLFTYFAFVLYVLGLALYLFSPEAFALAAPPEYASADRVVPLLVGSMIVFGFYKHFQVGLAITGKTKSIATSFVLAALCNLAANAVLVPRYGMMGAAIATFFSYLVMCGFLLGTVQRVYPVPYEWRRVVPWAIVAVLLGWARRFVPELGLASAIAVKGIILLALPVAIFLSLPPTERQAARKWVSQLW</sequence>
<feature type="transmembrane region" description="Helical" evidence="6">
    <location>
        <begin position="449"/>
        <end position="473"/>
    </location>
</feature>
<reference evidence="7" key="1">
    <citation type="submission" date="2020-04" db="EMBL/GenBank/DDBJ databases">
        <authorList>
            <person name="Zhang T."/>
        </authorList>
    </citation>
    <scope>NUCLEOTIDE SEQUENCE</scope>
    <source>
        <strain evidence="7">HKST-UBA02</strain>
    </source>
</reference>
<dbReference type="PANTHER" id="PTHR30250:SF11">
    <property type="entry name" value="O-ANTIGEN TRANSPORTER-RELATED"/>
    <property type="match status" value="1"/>
</dbReference>
<keyword evidence="2" id="KW-1003">Cell membrane</keyword>
<feature type="transmembrane region" description="Helical" evidence="6">
    <location>
        <begin position="369"/>
        <end position="388"/>
    </location>
</feature>
<evidence type="ECO:0000256" key="6">
    <source>
        <dbReference type="SAM" id="Phobius"/>
    </source>
</evidence>
<feature type="transmembrane region" description="Helical" evidence="6">
    <location>
        <begin position="124"/>
        <end position="142"/>
    </location>
</feature>